<accession>A0A176VGM0</accession>
<feature type="compositionally biased region" description="Basic and acidic residues" evidence="1">
    <location>
        <begin position="1"/>
        <end position="10"/>
    </location>
</feature>
<organism evidence="2 3">
    <name type="scientific">Marchantia polymorpha subsp. ruderalis</name>
    <dbReference type="NCBI Taxonomy" id="1480154"/>
    <lineage>
        <taxon>Eukaryota</taxon>
        <taxon>Viridiplantae</taxon>
        <taxon>Streptophyta</taxon>
        <taxon>Embryophyta</taxon>
        <taxon>Marchantiophyta</taxon>
        <taxon>Marchantiopsida</taxon>
        <taxon>Marchantiidae</taxon>
        <taxon>Marchantiales</taxon>
        <taxon>Marchantiaceae</taxon>
        <taxon>Marchantia</taxon>
    </lineage>
</organism>
<sequence length="186" mass="21344">MAAVTEDHQLRIRTAPPRSASPARQRLQITIPRVQRLALQMGSPRTQRNQLNSPRAQKLQMSSYLSPVTQGAYITLVLAEKFTHFSGVGVMTCPAYWIVSDEKFTVIRPLEDNGWFRPHNVDVHVTDNETLSSALSDLSYIPIRCLRFRLQKSLSISQEGYFSCIYERAKVQEFQTIDRIRMLDCQ</sequence>
<reference evidence="2" key="1">
    <citation type="submission" date="2016-03" db="EMBL/GenBank/DDBJ databases">
        <title>Mechanisms controlling the formation of the plant cell surface in tip-growing cells are functionally conserved among land plants.</title>
        <authorList>
            <person name="Honkanen S."/>
            <person name="Jones V.A."/>
            <person name="Morieri G."/>
            <person name="Champion C."/>
            <person name="Hetherington A.J."/>
            <person name="Kelly S."/>
            <person name="Saint-Marcoux D."/>
            <person name="Proust H."/>
            <person name="Prescott H."/>
            <person name="Dolan L."/>
        </authorList>
    </citation>
    <scope>NUCLEOTIDE SEQUENCE [LARGE SCALE GENOMIC DNA]</scope>
    <source>
        <tissue evidence="2">Whole gametophyte</tissue>
    </source>
</reference>
<comment type="caution">
    <text evidence="2">The sequence shown here is derived from an EMBL/GenBank/DDBJ whole genome shotgun (WGS) entry which is preliminary data.</text>
</comment>
<dbReference type="AlphaFoldDB" id="A0A176VGM0"/>
<feature type="region of interest" description="Disordered" evidence="1">
    <location>
        <begin position="1"/>
        <end position="24"/>
    </location>
</feature>
<keyword evidence="3" id="KW-1185">Reference proteome</keyword>
<dbReference type="Proteomes" id="UP000077202">
    <property type="component" value="Unassembled WGS sequence"/>
</dbReference>
<proteinExistence type="predicted"/>
<evidence type="ECO:0000313" key="2">
    <source>
        <dbReference type="EMBL" id="OAE19055.1"/>
    </source>
</evidence>
<protein>
    <submittedName>
        <fullName evidence="2">Uncharacterized protein</fullName>
    </submittedName>
</protein>
<evidence type="ECO:0000256" key="1">
    <source>
        <dbReference type="SAM" id="MobiDB-lite"/>
    </source>
</evidence>
<dbReference type="EMBL" id="LVLJ01003949">
    <property type="protein sequence ID" value="OAE19055.1"/>
    <property type="molecule type" value="Genomic_DNA"/>
</dbReference>
<name>A0A176VGM0_MARPO</name>
<gene>
    <name evidence="2" type="ORF">AXG93_2839s1510</name>
</gene>
<evidence type="ECO:0000313" key="3">
    <source>
        <dbReference type="Proteomes" id="UP000077202"/>
    </source>
</evidence>